<name>A0ABY7TBF3_9SPHI</name>
<dbReference type="PROSITE" id="PS01124">
    <property type="entry name" value="HTH_ARAC_FAMILY_2"/>
    <property type="match status" value="1"/>
</dbReference>
<feature type="transmembrane region" description="Helical" evidence="1">
    <location>
        <begin position="162"/>
        <end position="179"/>
    </location>
</feature>
<dbReference type="InterPro" id="IPR018060">
    <property type="entry name" value="HTH_AraC"/>
</dbReference>
<keyword evidence="1" id="KW-0812">Transmembrane</keyword>
<sequence length="309" mass="35259">MHIGLYELALLGTVFVGLAFSVLLLLTKKGNEAANRILGLILIVMVMEMIRALYIDVQPKLPIFSLALGPLIRFYVRSITRLNPKFRFRSLLHFCPLLLSAIIDVLYTPSFPGLTPVFRLIVFISDFIYGYAAHKQIEDFSRGLKFNGSDRYRLKLRWLKKLLKVFAILWLSLIPFTIIGYPDPVYFLLTTLAIGTAGMSILRPEINAPADDPYFLKLPSPDDVKYKADWLKRRVKNEGYYSDPELSLTSLAGKLGLTTHELSRIINTVLKKSFNDFINQYRVADVARKMKDPPFDQLTLQGIAYDGRF</sequence>
<dbReference type="Proteomes" id="UP001216139">
    <property type="component" value="Chromosome"/>
</dbReference>
<feature type="transmembrane region" description="Helical" evidence="1">
    <location>
        <begin position="6"/>
        <end position="25"/>
    </location>
</feature>
<reference evidence="3 4" key="1">
    <citation type="submission" date="2023-02" db="EMBL/GenBank/DDBJ databases">
        <title>Genome sequence of Mucilaginibacter jinjuensis strain KACC 16571.</title>
        <authorList>
            <person name="Kim S."/>
            <person name="Heo J."/>
            <person name="Kwon S.-W."/>
        </authorList>
    </citation>
    <scope>NUCLEOTIDE SEQUENCE [LARGE SCALE GENOMIC DNA]</scope>
    <source>
        <strain evidence="3 4">KACC 16571</strain>
    </source>
</reference>
<organism evidence="3 4">
    <name type="scientific">Mucilaginibacter jinjuensis</name>
    <dbReference type="NCBI Taxonomy" id="1176721"/>
    <lineage>
        <taxon>Bacteria</taxon>
        <taxon>Pseudomonadati</taxon>
        <taxon>Bacteroidota</taxon>
        <taxon>Sphingobacteriia</taxon>
        <taxon>Sphingobacteriales</taxon>
        <taxon>Sphingobacteriaceae</taxon>
        <taxon>Mucilaginibacter</taxon>
    </lineage>
</organism>
<dbReference type="RefSeq" id="WP_273631566.1">
    <property type="nucleotide sequence ID" value="NZ_CP117167.1"/>
</dbReference>
<keyword evidence="1" id="KW-1133">Transmembrane helix</keyword>
<keyword evidence="4" id="KW-1185">Reference proteome</keyword>
<keyword evidence="1" id="KW-0472">Membrane</keyword>
<protein>
    <recommendedName>
        <fullName evidence="2">HTH araC/xylS-type domain-containing protein</fullName>
    </recommendedName>
</protein>
<feature type="transmembrane region" description="Helical" evidence="1">
    <location>
        <begin position="37"/>
        <end position="55"/>
    </location>
</feature>
<dbReference type="EMBL" id="CP117167">
    <property type="protein sequence ID" value="WCT13281.1"/>
    <property type="molecule type" value="Genomic_DNA"/>
</dbReference>
<feature type="transmembrane region" description="Helical" evidence="1">
    <location>
        <begin position="185"/>
        <end position="202"/>
    </location>
</feature>
<accession>A0ABY7TBF3</accession>
<evidence type="ECO:0000256" key="1">
    <source>
        <dbReference type="SAM" id="Phobius"/>
    </source>
</evidence>
<evidence type="ECO:0000259" key="2">
    <source>
        <dbReference type="PROSITE" id="PS01124"/>
    </source>
</evidence>
<gene>
    <name evidence="3" type="ORF">PQO05_04965</name>
</gene>
<feature type="domain" description="HTH araC/xylS-type" evidence="2">
    <location>
        <begin position="225"/>
        <end position="309"/>
    </location>
</feature>
<evidence type="ECO:0000313" key="4">
    <source>
        <dbReference type="Proteomes" id="UP001216139"/>
    </source>
</evidence>
<dbReference type="Gene3D" id="1.10.10.60">
    <property type="entry name" value="Homeodomain-like"/>
    <property type="match status" value="1"/>
</dbReference>
<evidence type="ECO:0000313" key="3">
    <source>
        <dbReference type="EMBL" id="WCT13281.1"/>
    </source>
</evidence>
<proteinExistence type="predicted"/>